<reference evidence="12 13" key="1">
    <citation type="submission" date="2015-08" db="EMBL/GenBank/DDBJ databases">
        <title>Complete genome sequence of Sulfurifustis variabilis.</title>
        <authorList>
            <person name="Miura A."/>
            <person name="Kojima H."/>
            <person name="Fukui M."/>
        </authorList>
    </citation>
    <scope>NUCLEOTIDE SEQUENCE [LARGE SCALE GENOMIC DNA]</scope>
    <source>
        <strain evidence="13">skN76</strain>
    </source>
</reference>
<dbReference type="PROSITE" id="PS00143">
    <property type="entry name" value="INSULINASE"/>
    <property type="match status" value="1"/>
</dbReference>
<keyword evidence="5" id="KW-0378">Hydrolase</keyword>
<keyword evidence="3" id="KW-0645">Protease</keyword>
<evidence type="ECO:0000256" key="3">
    <source>
        <dbReference type="ARBA" id="ARBA00022670"/>
    </source>
</evidence>
<evidence type="ECO:0000256" key="8">
    <source>
        <dbReference type="RuleBase" id="RU004447"/>
    </source>
</evidence>
<sequence length="951" mass="105572">MLRLYARLLCCLALFAPAAFAGQAVDLDAPLPVDETIHYRVLPNGMRYWIRPNTPPAGKVSMWLRVGSGSLNESDEQRGLAHLLEHLAFNGSKNFPAGTLIKRFEAAGLTFGAHQNATTGFLDTVYKLTVPNNPETLDLGLTYFSDVAHRLTIDEKEVERERNVVLAERTARDNAASRAFNKQLLALVPGSRFGERMPLGDTETIARATAAQLRAYYEKWYRPDNTVLLVAGDLDVEALDKLVRKHFSDWQPVASPAPNHDPGIKPYSADRAEVISEYGLFNADLNVARLEPPRDFRNARGYREWLVHRIGRQIVNARLRDLILEGRTRFGSAWAAGDSSFGTTLVEVHARSAPEDWKTALRELLVEIKRARVHGFGDAEFAYARDVIRTEVEGDAFEEADTEALRWLKVMEAALDEGRRPMGAGQELALFRRLMPTITRAEVEAAAAARHAPERRTFTLALPRWDGHPAPTADELLAIVRAADAETVARLPDRQRATTLLAKDPAPGAVAERSHDPDLDVVSVTLENGVRVHVRPLKYKNEQVSVRITLAGGRVAETPANHGISEVAALPFKVPSSESLGSVDLRRILATKHFELSGRDTAGGIELDLTSPRHDLEDGFRLAHLLLTQARIEPAVFDMWKRQASERQANREGSVDAQLNDRVDALLTSNDARFQVLTPKEVERLTLEAGQAWLDGMLRHSPIEVAIVGDLTHEQAVALAAKYLGSLPERGSIKNAYALARTLNAPAGPHQALVKVDTATPRAMVYVGWRGPDWQDVHDWQVLDLAGRILSSRLLKEVREQRGLAYSLRARASANTLYRGNGRFRVSFATDPLKAEEAADVVQRVIDEFVTKGPTPEELTTAREQASLSFRSGTRAPAFWLDVLGDLEYMGADLTWVKRYVENVEKYTREDLIVVLKKYIRPDRMVRVIGAPMELPSAANEPAQNPVATIN</sequence>
<keyword evidence="7" id="KW-0482">Metalloprotease</keyword>
<evidence type="ECO:0000256" key="6">
    <source>
        <dbReference type="ARBA" id="ARBA00022833"/>
    </source>
</evidence>
<dbReference type="KEGG" id="sva:SVA_0774"/>
<dbReference type="SUPFAM" id="SSF63411">
    <property type="entry name" value="LuxS/MPP-like metallohydrolase"/>
    <property type="match status" value="4"/>
</dbReference>
<evidence type="ECO:0000256" key="7">
    <source>
        <dbReference type="ARBA" id="ARBA00023049"/>
    </source>
</evidence>
<dbReference type="EMBL" id="AP014936">
    <property type="protein sequence ID" value="BAU47353.1"/>
    <property type="molecule type" value="Genomic_DNA"/>
</dbReference>
<dbReference type="GO" id="GO:0006508">
    <property type="term" value="P:proteolysis"/>
    <property type="evidence" value="ECO:0007669"/>
    <property type="project" value="UniProtKB-KW"/>
</dbReference>
<dbReference type="PANTHER" id="PTHR43690:SF34">
    <property type="entry name" value="ZINC PROTEASE PQQL-LIKE"/>
    <property type="match status" value="1"/>
</dbReference>
<evidence type="ECO:0000256" key="2">
    <source>
        <dbReference type="ARBA" id="ARBA00007261"/>
    </source>
</evidence>
<dbReference type="Pfam" id="PF00675">
    <property type="entry name" value="Peptidase_M16"/>
    <property type="match status" value="1"/>
</dbReference>
<evidence type="ECO:0000256" key="5">
    <source>
        <dbReference type="ARBA" id="ARBA00022801"/>
    </source>
</evidence>
<dbReference type="InterPro" id="IPR007863">
    <property type="entry name" value="Peptidase_M16_C"/>
</dbReference>
<organism evidence="12 13">
    <name type="scientific">Sulfurifustis variabilis</name>
    <dbReference type="NCBI Taxonomy" id="1675686"/>
    <lineage>
        <taxon>Bacteria</taxon>
        <taxon>Pseudomonadati</taxon>
        <taxon>Pseudomonadota</taxon>
        <taxon>Gammaproteobacteria</taxon>
        <taxon>Acidiferrobacterales</taxon>
        <taxon>Acidiferrobacteraceae</taxon>
        <taxon>Sulfurifustis</taxon>
    </lineage>
</organism>
<evidence type="ECO:0000256" key="1">
    <source>
        <dbReference type="ARBA" id="ARBA00001947"/>
    </source>
</evidence>
<keyword evidence="4" id="KW-0479">Metal-binding</keyword>
<evidence type="ECO:0000259" key="10">
    <source>
        <dbReference type="Pfam" id="PF00675"/>
    </source>
</evidence>
<evidence type="ECO:0000259" key="11">
    <source>
        <dbReference type="Pfam" id="PF05193"/>
    </source>
</evidence>
<dbReference type="GO" id="GO:0046872">
    <property type="term" value="F:metal ion binding"/>
    <property type="evidence" value="ECO:0007669"/>
    <property type="project" value="UniProtKB-KW"/>
</dbReference>
<accession>A0A1B4V1P4</accession>
<protein>
    <submittedName>
        <fullName evidence="12">Peptidase M16</fullName>
    </submittedName>
</protein>
<dbReference type="InterPro" id="IPR011765">
    <property type="entry name" value="Pept_M16_N"/>
</dbReference>
<proteinExistence type="inferred from homology"/>
<keyword evidence="6" id="KW-0862">Zinc</keyword>
<dbReference type="RefSeq" id="WP_096459032.1">
    <property type="nucleotide sequence ID" value="NZ_AP014936.1"/>
</dbReference>
<dbReference type="PANTHER" id="PTHR43690">
    <property type="entry name" value="NARDILYSIN"/>
    <property type="match status" value="1"/>
</dbReference>
<gene>
    <name evidence="12" type="ORF">SVA_0774</name>
</gene>
<evidence type="ECO:0000313" key="13">
    <source>
        <dbReference type="Proteomes" id="UP000218899"/>
    </source>
</evidence>
<feature type="domain" description="Peptidase M16 C-terminal" evidence="11">
    <location>
        <begin position="691"/>
        <end position="865"/>
    </location>
</feature>
<dbReference type="GO" id="GO:0004222">
    <property type="term" value="F:metalloendopeptidase activity"/>
    <property type="evidence" value="ECO:0007669"/>
    <property type="project" value="InterPro"/>
</dbReference>
<name>A0A1B4V1P4_9GAMM</name>
<comment type="similarity">
    <text evidence="2 8">Belongs to the peptidase M16 family.</text>
</comment>
<dbReference type="InterPro" id="IPR011249">
    <property type="entry name" value="Metalloenz_LuxS/M16"/>
</dbReference>
<dbReference type="Pfam" id="PF05193">
    <property type="entry name" value="Peptidase_M16_C"/>
    <property type="match status" value="2"/>
</dbReference>
<feature type="signal peptide" evidence="9">
    <location>
        <begin position="1"/>
        <end position="21"/>
    </location>
</feature>
<comment type="cofactor">
    <cofactor evidence="1">
        <name>Zn(2+)</name>
        <dbReference type="ChEBI" id="CHEBI:29105"/>
    </cofactor>
</comment>
<dbReference type="Proteomes" id="UP000218899">
    <property type="component" value="Chromosome"/>
</dbReference>
<evidence type="ECO:0000256" key="9">
    <source>
        <dbReference type="SAM" id="SignalP"/>
    </source>
</evidence>
<dbReference type="InterPro" id="IPR001431">
    <property type="entry name" value="Pept_M16_Zn_BS"/>
</dbReference>
<dbReference type="InterPro" id="IPR050626">
    <property type="entry name" value="Peptidase_M16"/>
</dbReference>
<feature type="domain" description="Peptidase M16 N-terminal" evidence="10">
    <location>
        <begin position="52"/>
        <end position="184"/>
    </location>
</feature>
<keyword evidence="13" id="KW-1185">Reference proteome</keyword>
<feature type="chain" id="PRO_5008571116" evidence="9">
    <location>
        <begin position="22"/>
        <end position="951"/>
    </location>
</feature>
<dbReference type="AlphaFoldDB" id="A0A1B4V1P4"/>
<evidence type="ECO:0000313" key="12">
    <source>
        <dbReference type="EMBL" id="BAU47353.1"/>
    </source>
</evidence>
<evidence type="ECO:0000256" key="4">
    <source>
        <dbReference type="ARBA" id="ARBA00022723"/>
    </source>
</evidence>
<feature type="domain" description="Peptidase M16 C-terminal" evidence="11">
    <location>
        <begin position="208"/>
        <end position="386"/>
    </location>
</feature>
<keyword evidence="9" id="KW-0732">Signal</keyword>
<dbReference type="Gene3D" id="3.30.830.10">
    <property type="entry name" value="Metalloenzyme, LuxS/M16 peptidase-like"/>
    <property type="match status" value="4"/>
</dbReference>
<dbReference type="OrthoDB" id="9811314at2"/>